<dbReference type="Pfam" id="PF13439">
    <property type="entry name" value="Glyco_transf_4"/>
    <property type="match status" value="1"/>
</dbReference>
<dbReference type="Pfam" id="PF00534">
    <property type="entry name" value="Glycos_transf_1"/>
    <property type="match status" value="1"/>
</dbReference>
<feature type="domain" description="Glycosyltransferase subfamily 4-like N-terminal" evidence="2">
    <location>
        <begin position="12"/>
        <end position="170"/>
    </location>
</feature>
<evidence type="ECO:0000259" key="1">
    <source>
        <dbReference type="Pfam" id="PF00534"/>
    </source>
</evidence>
<reference evidence="3" key="1">
    <citation type="submission" date="2020-10" db="EMBL/GenBank/DDBJ databases">
        <title>Genome sequence of the unusual species of purple photosynthetic bacteria, Phaeovibrio sulfidiphilus DSM 23193, type strain.</title>
        <authorList>
            <person name="Kyndt J.A."/>
            <person name="Meyer T.E."/>
        </authorList>
    </citation>
    <scope>NUCLEOTIDE SEQUENCE</scope>
    <source>
        <strain evidence="3">DSM 23193</strain>
    </source>
</reference>
<name>A0A8J6YYG9_9PROT</name>
<dbReference type="Gene3D" id="3.40.50.2000">
    <property type="entry name" value="Glycogen Phosphorylase B"/>
    <property type="match status" value="2"/>
</dbReference>
<dbReference type="InterPro" id="IPR028098">
    <property type="entry name" value="Glyco_trans_4-like_N"/>
</dbReference>
<feature type="domain" description="Glycosyl transferase family 1" evidence="1">
    <location>
        <begin position="182"/>
        <end position="316"/>
    </location>
</feature>
<evidence type="ECO:0000259" key="2">
    <source>
        <dbReference type="Pfam" id="PF13439"/>
    </source>
</evidence>
<dbReference type="SUPFAM" id="SSF53756">
    <property type="entry name" value="UDP-Glycosyltransferase/glycogen phosphorylase"/>
    <property type="match status" value="1"/>
</dbReference>
<evidence type="ECO:0000313" key="3">
    <source>
        <dbReference type="EMBL" id="MBE1236863.1"/>
    </source>
</evidence>
<comment type="caution">
    <text evidence="3">The sequence shown here is derived from an EMBL/GenBank/DDBJ whole genome shotgun (WGS) entry which is preliminary data.</text>
</comment>
<dbReference type="PANTHER" id="PTHR45947:SF3">
    <property type="entry name" value="SULFOQUINOVOSYL TRANSFERASE SQD2"/>
    <property type="match status" value="1"/>
</dbReference>
<dbReference type="Proteomes" id="UP000631034">
    <property type="component" value="Unassembled WGS sequence"/>
</dbReference>
<evidence type="ECO:0000313" key="4">
    <source>
        <dbReference type="Proteomes" id="UP000631034"/>
    </source>
</evidence>
<dbReference type="PANTHER" id="PTHR45947">
    <property type="entry name" value="SULFOQUINOVOSYL TRANSFERASE SQD2"/>
    <property type="match status" value="1"/>
</dbReference>
<dbReference type="GO" id="GO:0016757">
    <property type="term" value="F:glycosyltransferase activity"/>
    <property type="evidence" value="ECO:0007669"/>
    <property type="project" value="InterPro"/>
</dbReference>
<dbReference type="InterPro" id="IPR050194">
    <property type="entry name" value="Glycosyltransferase_grp1"/>
</dbReference>
<dbReference type="RefSeq" id="WP_192533862.1">
    <property type="nucleotide sequence ID" value="NZ_JACZHT010000002.1"/>
</dbReference>
<organism evidence="3 4">
    <name type="scientific">Phaeovibrio sulfidiphilus</name>
    <dbReference type="NCBI Taxonomy" id="1220600"/>
    <lineage>
        <taxon>Bacteria</taxon>
        <taxon>Pseudomonadati</taxon>
        <taxon>Pseudomonadota</taxon>
        <taxon>Alphaproteobacteria</taxon>
        <taxon>Rhodospirillales</taxon>
        <taxon>Rhodospirillaceae</taxon>
        <taxon>Phaeovibrio</taxon>
    </lineage>
</organism>
<dbReference type="AlphaFoldDB" id="A0A8J6YYG9"/>
<sequence length="371" mass="40039">MKVLHIAETIRGGIATHLNALIPGLQTHAGEDNIRCLVPDAHAADLDAVPASAIRTFRRPSRLGGLAPLVVASVREIRDWKPDVVHLHSSFAGALIRPIAALTRARVVYTPHCWSMARETDPLKIRAYGTIERLLSLLTDRIVAGSTDEAVVGERAGIASSRIALIFNGLPATPPAFAPGERTDTRLKLLFIGRLDRQKGVDILLKAIRPLQDRVSLEIAGDAVVADSSVSFEGLTNVTRLGWISPAEVSRRLSVCDAAVLPSRWEGLCYVPMEAMRVSKPVLAARVGGLKDLVLDGQTGFFFEPESPEALQTLLEGLAPGDALAAMGEAGHRYFMDTFTAEKMTGATWALYRDLVGGAVQLPRNQPRKEG</sequence>
<keyword evidence="4" id="KW-1185">Reference proteome</keyword>
<dbReference type="InterPro" id="IPR001296">
    <property type="entry name" value="Glyco_trans_1"/>
</dbReference>
<dbReference type="EMBL" id="JACZHT010000002">
    <property type="protein sequence ID" value="MBE1236863.1"/>
    <property type="molecule type" value="Genomic_DNA"/>
</dbReference>
<accession>A0A8J6YYG9</accession>
<protein>
    <submittedName>
        <fullName evidence="3">Glycosyltransferase</fullName>
    </submittedName>
</protein>
<proteinExistence type="predicted"/>
<gene>
    <name evidence="3" type="ORF">IHV25_04270</name>
</gene>